<dbReference type="Gene3D" id="3.40.50.1820">
    <property type="entry name" value="alpha/beta hydrolase"/>
    <property type="match status" value="1"/>
</dbReference>
<evidence type="ECO:0000313" key="3">
    <source>
        <dbReference type="EMBL" id="QDV66858.1"/>
    </source>
</evidence>
<name>A0A518JMT7_9BACT</name>
<gene>
    <name evidence="3" type="ORF">Poly24_05460</name>
</gene>
<evidence type="ECO:0000256" key="1">
    <source>
        <dbReference type="ARBA" id="ARBA00022729"/>
    </source>
</evidence>
<keyword evidence="1" id="KW-0732">Signal</keyword>
<dbReference type="GO" id="GO:0006508">
    <property type="term" value="P:proteolysis"/>
    <property type="evidence" value="ECO:0007669"/>
    <property type="project" value="InterPro"/>
</dbReference>
<dbReference type="PANTHER" id="PTHR43037:SF4">
    <property type="entry name" value="PEPTIDASE S9 PROLYL OLIGOPEPTIDASE CATALYTIC DOMAIN-CONTAINING PROTEIN"/>
    <property type="match status" value="1"/>
</dbReference>
<dbReference type="InterPro" id="IPR001375">
    <property type="entry name" value="Peptidase_S9_cat"/>
</dbReference>
<dbReference type="Pfam" id="PF00326">
    <property type="entry name" value="Peptidase_S9"/>
    <property type="match status" value="1"/>
</dbReference>
<dbReference type="PANTHER" id="PTHR43037">
    <property type="entry name" value="UNNAMED PRODUCT-RELATED"/>
    <property type="match status" value="1"/>
</dbReference>
<accession>A0A518JMT7</accession>
<sequence length="284" mass="30942">MPCDPIMLTRFPLNGVVLRAATVGCCTAFISFLALGNLSAATVEDHTFIATCDGSEQRYVLVTPDAFSSDQRVDLIIALHGHGSDRWQFVRQNRGECRAVRDVAANTGALLVSPDYRAKTSWMGPKAEADVVQIIESMKGEFRIGRVILCGGSMGGTGALTFTALHSHLIDAVVSLNGTANLVEYERFLDAIAESYGGTKQQIPDEYRRRSAEFAPDRFTMPLAVTTGGGDEIVPADSVLRLVEKVQHTNRHVLSLHRPEGGHSTTYDDTKQALEFAFKALQNL</sequence>
<evidence type="ECO:0000259" key="2">
    <source>
        <dbReference type="Pfam" id="PF00326"/>
    </source>
</evidence>
<reference evidence="3 4" key="1">
    <citation type="submission" date="2019-02" db="EMBL/GenBank/DDBJ databases">
        <title>Deep-cultivation of Planctomycetes and their phenomic and genomic characterization uncovers novel biology.</title>
        <authorList>
            <person name="Wiegand S."/>
            <person name="Jogler M."/>
            <person name="Boedeker C."/>
            <person name="Pinto D."/>
            <person name="Vollmers J."/>
            <person name="Rivas-Marin E."/>
            <person name="Kohn T."/>
            <person name="Peeters S.H."/>
            <person name="Heuer A."/>
            <person name="Rast P."/>
            <person name="Oberbeckmann S."/>
            <person name="Bunk B."/>
            <person name="Jeske O."/>
            <person name="Meyerdierks A."/>
            <person name="Storesund J.E."/>
            <person name="Kallscheuer N."/>
            <person name="Luecker S."/>
            <person name="Lage O.M."/>
            <person name="Pohl T."/>
            <person name="Merkel B.J."/>
            <person name="Hornburger P."/>
            <person name="Mueller R.-W."/>
            <person name="Bruemmer F."/>
            <person name="Labrenz M."/>
            <person name="Spormann A.M."/>
            <person name="Op den Camp H."/>
            <person name="Overmann J."/>
            <person name="Amann R."/>
            <person name="Jetten M.S.M."/>
            <person name="Mascher T."/>
            <person name="Medema M.H."/>
            <person name="Devos D.P."/>
            <person name="Kaster A.-K."/>
            <person name="Ovreas L."/>
            <person name="Rohde M."/>
            <person name="Galperin M.Y."/>
            <person name="Jogler C."/>
        </authorList>
    </citation>
    <scope>NUCLEOTIDE SEQUENCE [LARGE SCALE GENOMIC DNA]</scope>
    <source>
        <strain evidence="3 4">Poly24</strain>
    </source>
</reference>
<dbReference type="AlphaFoldDB" id="A0A518JMT7"/>
<protein>
    <submittedName>
        <fullName evidence="3">Prolyl oligopeptidase family protein</fullName>
    </submittedName>
</protein>
<feature type="domain" description="Peptidase S9 prolyl oligopeptidase catalytic" evidence="2">
    <location>
        <begin position="130"/>
        <end position="275"/>
    </location>
</feature>
<dbReference type="EMBL" id="CP036348">
    <property type="protein sequence ID" value="QDV66858.1"/>
    <property type="molecule type" value="Genomic_DNA"/>
</dbReference>
<evidence type="ECO:0000313" key="4">
    <source>
        <dbReference type="Proteomes" id="UP000315082"/>
    </source>
</evidence>
<keyword evidence="4" id="KW-1185">Reference proteome</keyword>
<organism evidence="3 4">
    <name type="scientific">Rosistilla carotiformis</name>
    <dbReference type="NCBI Taxonomy" id="2528017"/>
    <lineage>
        <taxon>Bacteria</taxon>
        <taxon>Pseudomonadati</taxon>
        <taxon>Planctomycetota</taxon>
        <taxon>Planctomycetia</taxon>
        <taxon>Pirellulales</taxon>
        <taxon>Pirellulaceae</taxon>
        <taxon>Rosistilla</taxon>
    </lineage>
</organism>
<dbReference type="KEGG" id="rcf:Poly24_05460"/>
<dbReference type="SUPFAM" id="SSF53474">
    <property type="entry name" value="alpha/beta-Hydrolases"/>
    <property type="match status" value="1"/>
</dbReference>
<dbReference type="InterPro" id="IPR029058">
    <property type="entry name" value="AB_hydrolase_fold"/>
</dbReference>
<proteinExistence type="predicted"/>
<dbReference type="Proteomes" id="UP000315082">
    <property type="component" value="Chromosome"/>
</dbReference>
<dbReference type="InterPro" id="IPR050955">
    <property type="entry name" value="Plant_Biomass_Hydrol_Est"/>
</dbReference>
<dbReference type="GO" id="GO:0008236">
    <property type="term" value="F:serine-type peptidase activity"/>
    <property type="evidence" value="ECO:0007669"/>
    <property type="project" value="InterPro"/>
</dbReference>